<name>A0AAJ4ZCQ9_PANPU</name>
<comment type="subcellular location">
    <subcellularLocation>
        <location evidence="1">Cell membrane</location>
        <topology evidence="1">Multi-pass membrane protein</topology>
    </subcellularLocation>
</comment>
<feature type="transmembrane region" description="Helical" evidence="7">
    <location>
        <begin position="21"/>
        <end position="46"/>
    </location>
</feature>
<protein>
    <submittedName>
        <fullName evidence="9">Multidrug resistance protein MdtH</fullName>
    </submittedName>
</protein>
<evidence type="ECO:0000256" key="7">
    <source>
        <dbReference type="SAM" id="Phobius"/>
    </source>
</evidence>
<dbReference type="InterPro" id="IPR036259">
    <property type="entry name" value="MFS_trans_sf"/>
</dbReference>
<proteinExistence type="predicted"/>
<feature type="transmembrane region" description="Helical" evidence="7">
    <location>
        <begin position="352"/>
        <end position="374"/>
    </location>
</feature>
<dbReference type="PROSITE" id="PS50850">
    <property type="entry name" value="MFS"/>
    <property type="match status" value="1"/>
</dbReference>
<evidence type="ECO:0000256" key="2">
    <source>
        <dbReference type="ARBA" id="ARBA00022448"/>
    </source>
</evidence>
<dbReference type="SUPFAM" id="SSF103473">
    <property type="entry name" value="MFS general substrate transporter"/>
    <property type="match status" value="1"/>
</dbReference>
<dbReference type="GO" id="GO:0022857">
    <property type="term" value="F:transmembrane transporter activity"/>
    <property type="evidence" value="ECO:0007669"/>
    <property type="project" value="InterPro"/>
</dbReference>
<evidence type="ECO:0000256" key="6">
    <source>
        <dbReference type="ARBA" id="ARBA00023136"/>
    </source>
</evidence>
<dbReference type="InterPro" id="IPR020846">
    <property type="entry name" value="MFS_dom"/>
</dbReference>
<feature type="transmembrane region" description="Helical" evidence="7">
    <location>
        <begin position="313"/>
        <end position="332"/>
    </location>
</feature>
<feature type="transmembrane region" description="Helical" evidence="7">
    <location>
        <begin position="176"/>
        <end position="197"/>
    </location>
</feature>
<dbReference type="Proteomes" id="UP000254589">
    <property type="component" value="Unassembled WGS sequence"/>
</dbReference>
<dbReference type="PANTHER" id="PTHR23517">
    <property type="entry name" value="RESISTANCE PROTEIN MDTM, PUTATIVE-RELATED-RELATED"/>
    <property type="match status" value="1"/>
</dbReference>
<evidence type="ECO:0000256" key="4">
    <source>
        <dbReference type="ARBA" id="ARBA00022692"/>
    </source>
</evidence>
<feature type="transmembrane region" description="Helical" evidence="7">
    <location>
        <begin position="380"/>
        <end position="399"/>
    </location>
</feature>
<dbReference type="GO" id="GO:0005886">
    <property type="term" value="C:plasma membrane"/>
    <property type="evidence" value="ECO:0007669"/>
    <property type="project" value="UniProtKB-SubCell"/>
</dbReference>
<keyword evidence="5 7" id="KW-1133">Transmembrane helix</keyword>
<dbReference type="PANTHER" id="PTHR23517:SF2">
    <property type="entry name" value="MULTIDRUG RESISTANCE PROTEIN MDTH"/>
    <property type="match status" value="1"/>
</dbReference>
<evidence type="ECO:0000313" key="9">
    <source>
        <dbReference type="EMBL" id="SUA90897.1"/>
    </source>
</evidence>
<evidence type="ECO:0000259" key="8">
    <source>
        <dbReference type="PROSITE" id="PS50850"/>
    </source>
</evidence>
<dbReference type="Pfam" id="PF07690">
    <property type="entry name" value="MFS_1"/>
    <property type="match status" value="1"/>
</dbReference>
<dbReference type="EMBL" id="UGSJ01000001">
    <property type="protein sequence ID" value="SUA90897.1"/>
    <property type="molecule type" value="Genomic_DNA"/>
</dbReference>
<evidence type="ECO:0000313" key="10">
    <source>
        <dbReference type="Proteomes" id="UP000254589"/>
    </source>
</evidence>
<keyword evidence="4 7" id="KW-0812">Transmembrane</keyword>
<keyword evidence="2" id="KW-0813">Transport</keyword>
<sequence>MSKLELPLNSSRSDRRLLIRPWVVVHLGSILLFSLGSSIITPYFAIYVAKTLGYGLAFAGVLVSVKVVAQRATSLLGGMLTDMWGARPLALAGVVLRLSAFALLLKTPTHTTLLASALLNGVGAAIYHPALRKLLFEQFRNFPSALARVVGLRNVSLNLGAAVGPLLGALLVESHFTLACEVIVAVYAINVGLLMFFRRSEVPLGLGSQSFRWRDLRSGAFLNTLWLQFGLFAAYSHFEFLMPFYFEQRFGSTFVAGAFLVNTVVVVSIQLTCSKRIAETPAWVGYASFVGFFLCCAISSLGDGAFWQTSPAASMMLIGFSMTLFTVGEVLLGNRIDLMTTRIVSSRSTGTAFGAVAMVGALAVVLSNGMNTYLLELKGFLIVWLVNAIVGLIFLVYSLRRARFDD</sequence>
<comment type="caution">
    <text evidence="9">The sequence shown here is derived from an EMBL/GenBank/DDBJ whole genome shotgun (WGS) entry which is preliminary data.</text>
</comment>
<dbReference type="InterPro" id="IPR011701">
    <property type="entry name" value="MFS"/>
</dbReference>
<dbReference type="RefSeq" id="WP_084072382.1">
    <property type="nucleotide sequence ID" value="NZ_CP010310.2"/>
</dbReference>
<feature type="domain" description="Major facilitator superfamily (MFS) profile" evidence="8">
    <location>
        <begin position="1"/>
        <end position="203"/>
    </location>
</feature>
<gene>
    <name evidence="9" type="primary">mdtH</name>
    <name evidence="9" type="ORF">NCTC13159_02384</name>
</gene>
<feature type="transmembrane region" description="Helical" evidence="7">
    <location>
        <begin position="52"/>
        <end position="69"/>
    </location>
</feature>
<evidence type="ECO:0000256" key="5">
    <source>
        <dbReference type="ARBA" id="ARBA00022989"/>
    </source>
</evidence>
<dbReference type="AlphaFoldDB" id="A0AAJ4ZCQ9"/>
<feature type="transmembrane region" description="Helical" evidence="7">
    <location>
        <begin position="218"/>
        <end position="238"/>
    </location>
</feature>
<keyword evidence="6 7" id="KW-0472">Membrane</keyword>
<dbReference type="Gene3D" id="1.20.1250.20">
    <property type="entry name" value="MFS general substrate transporter like domains"/>
    <property type="match status" value="1"/>
</dbReference>
<organism evidence="9 10">
    <name type="scientific">Pandoraea pulmonicola</name>
    <dbReference type="NCBI Taxonomy" id="93221"/>
    <lineage>
        <taxon>Bacteria</taxon>
        <taxon>Pseudomonadati</taxon>
        <taxon>Pseudomonadota</taxon>
        <taxon>Betaproteobacteria</taxon>
        <taxon>Burkholderiales</taxon>
        <taxon>Burkholderiaceae</taxon>
        <taxon>Pandoraea</taxon>
    </lineage>
</organism>
<accession>A0AAJ4ZCQ9</accession>
<keyword evidence="3" id="KW-1003">Cell membrane</keyword>
<feature type="transmembrane region" description="Helical" evidence="7">
    <location>
        <begin position="250"/>
        <end position="271"/>
    </location>
</feature>
<dbReference type="InterPro" id="IPR050171">
    <property type="entry name" value="MFS_Transporters"/>
</dbReference>
<feature type="transmembrane region" description="Helical" evidence="7">
    <location>
        <begin position="89"/>
        <end position="105"/>
    </location>
</feature>
<reference evidence="9 10" key="1">
    <citation type="submission" date="2018-06" db="EMBL/GenBank/DDBJ databases">
        <authorList>
            <consortium name="Pathogen Informatics"/>
            <person name="Doyle S."/>
        </authorList>
    </citation>
    <scope>NUCLEOTIDE SEQUENCE [LARGE SCALE GENOMIC DNA]</scope>
    <source>
        <strain evidence="9 10">NCTC13159</strain>
    </source>
</reference>
<feature type="transmembrane region" description="Helical" evidence="7">
    <location>
        <begin position="283"/>
        <end position="301"/>
    </location>
</feature>
<evidence type="ECO:0000256" key="3">
    <source>
        <dbReference type="ARBA" id="ARBA00022475"/>
    </source>
</evidence>
<feature type="transmembrane region" description="Helical" evidence="7">
    <location>
        <begin position="111"/>
        <end position="130"/>
    </location>
</feature>
<evidence type="ECO:0000256" key="1">
    <source>
        <dbReference type="ARBA" id="ARBA00004651"/>
    </source>
</evidence>